<keyword evidence="14 17" id="KW-0539">Nucleus</keyword>
<feature type="region of interest" description="Disordered" evidence="18">
    <location>
        <begin position="258"/>
        <end position="298"/>
    </location>
</feature>
<dbReference type="GO" id="GO:0016829">
    <property type="term" value="F:lyase activity"/>
    <property type="evidence" value="ECO:0007669"/>
    <property type="project" value="UniProtKB-KW"/>
</dbReference>
<dbReference type="InterPro" id="IPR027421">
    <property type="entry name" value="DNA_pol_lamdba_lyase_dom_sf"/>
</dbReference>
<accession>A0A9P7YS35</accession>
<dbReference type="FunFam" id="1.10.150.20:FF:000010">
    <property type="entry name" value="DNA polymerase lambda"/>
    <property type="match status" value="1"/>
</dbReference>
<dbReference type="Pfam" id="PF14792">
    <property type="entry name" value="DNA_pol_B_palm"/>
    <property type="match status" value="1"/>
</dbReference>
<dbReference type="Pfam" id="PF10391">
    <property type="entry name" value="DNA_pol_lambd_f"/>
    <property type="match status" value="1"/>
</dbReference>
<evidence type="ECO:0000256" key="7">
    <source>
        <dbReference type="ARBA" id="ARBA00022705"/>
    </source>
</evidence>
<dbReference type="Gene3D" id="3.40.50.10190">
    <property type="entry name" value="BRCT domain"/>
    <property type="match status" value="1"/>
</dbReference>
<evidence type="ECO:0000256" key="17">
    <source>
        <dbReference type="RuleBase" id="RU366014"/>
    </source>
</evidence>
<protein>
    <recommendedName>
        <fullName evidence="17">DNA polymerase</fullName>
        <ecNumber evidence="17">2.7.7.7</ecNumber>
    </recommendedName>
</protein>
<keyword evidence="4" id="KW-0237">DNA synthesis</keyword>
<dbReference type="PRINTS" id="PR00869">
    <property type="entry name" value="DNAPOLX"/>
</dbReference>
<feature type="compositionally biased region" description="Basic and acidic residues" evidence="18">
    <location>
        <begin position="283"/>
        <end position="294"/>
    </location>
</feature>
<dbReference type="PROSITE" id="PS00522">
    <property type="entry name" value="DNA_POLYMERASE_X"/>
    <property type="match status" value="1"/>
</dbReference>
<dbReference type="EC" id="2.7.7.7" evidence="17"/>
<evidence type="ECO:0000313" key="21">
    <source>
        <dbReference type="Proteomes" id="UP000824998"/>
    </source>
</evidence>
<dbReference type="SUPFAM" id="SSF81301">
    <property type="entry name" value="Nucleotidyltransferase"/>
    <property type="match status" value="1"/>
</dbReference>
<comment type="caution">
    <text evidence="20">The sequence shown here is derived from an EMBL/GenBank/DDBJ whole genome shotgun (WGS) entry which is preliminary data.</text>
</comment>
<dbReference type="SUPFAM" id="SSF81585">
    <property type="entry name" value="PsbU/PolX domain-like"/>
    <property type="match status" value="1"/>
</dbReference>
<evidence type="ECO:0000256" key="18">
    <source>
        <dbReference type="SAM" id="MobiDB-lite"/>
    </source>
</evidence>
<comment type="catalytic activity">
    <reaction evidence="15 17">
        <text>DNA(n) + a 2'-deoxyribonucleoside 5'-triphosphate = DNA(n+1) + diphosphate</text>
        <dbReference type="Rhea" id="RHEA:22508"/>
        <dbReference type="Rhea" id="RHEA-COMP:17339"/>
        <dbReference type="Rhea" id="RHEA-COMP:17340"/>
        <dbReference type="ChEBI" id="CHEBI:33019"/>
        <dbReference type="ChEBI" id="CHEBI:61560"/>
        <dbReference type="ChEBI" id="CHEBI:173112"/>
        <dbReference type="EC" id="2.7.7.7"/>
    </reaction>
</comment>
<keyword evidence="12 17" id="KW-0234">DNA repair</keyword>
<dbReference type="GO" id="GO:0005634">
    <property type="term" value="C:nucleus"/>
    <property type="evidence" value="ECO:0007669"/>
    <property type="project" value="UniProtKB-SubCell"/>
</dbReference>
<dbReference type="AlphaFoldDB" id="A0A9P7YS35"/>
<comment type="similarity">
    <text evidence="3 17">Belongs to the DNA polymerase type-X family.</text>
</comment>
<evidence type="ECO:0000256" key="15">
    <source>
        <dbReference type="ARBA" id="ARBA00049244"/>
    </source>
</evidence>
<reference evidence="20" key="1">
    <citation type="journal article" date="2021" name="IMA Fungus">
        <title>Genomic characterization of three marine fungi, including Emericellopsis atlantica sp. nov. with signatures of a generalist lifestyle and marine biomass degradation.</title>
        <authorList>
            <person name="Hagestad O.C."/>
            <person name="Hou L."/>
            <person name="Andersen J.H."/>
            <person name="Hansen E.H."/>
            <person name="Altermark B."/>
            <person name="Li C."/>
            <person name="Kuhnert E."/>
            <person name="Cox R.J."/>
            <person name="Crous P.W."/>
            <person name="Spatafora J.W."/>
            <person name="Lail K."/>
            <person name="Amirebrahimi M."/>
            <person name="Lipzen A."/>
            <person name="Pangilinan J."/>
            <person name="Andreopoulos W."/>
            <person name="Hayes R.D."/>
            <person name="Ng V."/>
            <person name="Grigoriev I.V."/>
            <person name="Jackson S.A."/>
            <person name="Sutton T.D.S."/>
            <person name="Dobson A.D.W."/>
            <person name="Rama T."/>
        </authorList>
    </citation>
    <scope>NUCLEOTIDE SEQUENCE</scope>
    <source>
        <strain evidence="20">TRa018bII</strain>
    </source>
</reference>
<comment type="subcellular location">
    <subcellularLocation>
        <location evidence="2 17">Nucleus</location>
    </subcellularLocation>
</comment>
<evidence type="ECO:0000256" key="8">
    <source>
        <dbReference type="ARBA" id="ARBA00022723"/>
    </source>
</evidence>
<feature type="region of interest" description="Disordered" evidence="18">
    <location>
        <begin position="175"/>
        <end position="246"/>
    </location>
</feature>
<dbReference type="Proteomes" id="UP000824998">
    <property type="component" value="Unassembled WGS sequence"/>
</dbReference>
<keyword evidence="8" id="KW-0479">Metal-binding</keyword>
<dbReference type="SUPFAM" id="SSF47802">
    <property type="entry name" value="DNA polymerase beta, N-terminal domain-like"/>
    <property type="match status" value="1"/>
</dbReference>
<dbReference type="InterPro" id="IPR037160">
    <property type="entry name" value="DNA_Pol_thumb_sf"/>
</dbReference>
<dbReference type="InterPro" id="IPR022312">
    <property type="entry name" value="DNA_pol_X"/>
</dbReference>
<evidence type="ECO:0000256" key="12">
    <source>
        <dbReference type="ARBA" id="ARBA00023204"/>
    </source>
</evidence>
<sequence>MRQTSYLASKTAYFDELYSLSKTSEEAEGITILKRQQVFTKASSKQTQKRKRGSEIKLVDEKDRIFRNQTFFYIPNDDVAKIRRLQIAKAQNYGAAWTKIFSGEVTHVIIDKDLTYQAVLTYMRSAFGIDAFPDKMVVVNVDYPMECIAFRALLNPEQTQYMVIGRRIRQLSGNSSFGAPEEIYESSQQKEPHREDADGRQTLPREDNLGEDQEQEHVSAKSSKESAGHPEVEREPSPRWEGFGDNEEFDEIIQFARETRLMPEDEGSNSRPSTAGSNEDNDYSDRERSPDRAVCRTKKRRLGLKGSFNQGAFSCMKGGKGTDGGENPNDEIIKDFMKMAAYYERTKDQWRNMSYRKGITALRRQTTKITTYEQAIQLPSIGDSLASKIEERHLNGRLAKLDYTNMDPRDIILQKFTKVYGVGSSQADKWINQGHKTLEDLTANVRLTTNQKIGIAHYDDFNTRISRSEMDQLAEIVKKAVNHLDPEVEVTIGGSFRRGALTSGDIDFMLTKANTTSASELLPFLHALVTHLTDTSFLVAALAVPRLGSDSGSKWHGACVLPASAVWRRIDLLLVPASEWGAALIYFTGDDIFNRSLRLLASKKGMRLNQRGLYEDCMRGPGRAKMTEGRFIEGLSERGIFARLGVPWRAPEERILN</sequence>
<dbReference type="Gene3D" id="1.10.150.110">
    <property type="entry name" value="DNA polymerase beta, N-terminal domain-like"/>
    <property type="match status" value="1"/>
</dbReference>
<dbReference type="InterPro" id="IPR010996">
    <property type="entry name" value="HHH_MUS81"/>
</dbReference>
<dbReference type="EMBL" id="MU251366">
    <property type="protein sequence ID" value="KAG9238702.1"/>
    <property type="molecule type" value="Genomic_DNA"/>
</dbReference>
<dbReference type="InterPro" id="IPR043519">
    <property type="entry name" value="NT_sf"/>
</dbReference>
<evidence type="ECO:0000256" key="11">
    <source>
        <dbReference type="ARBA" id="ARBA00023125"/>
    </source>
</evidence>
<feature type="active site" description="Nucleophile; Schiff-base intermediate with DNA; for 5'-dRP lyase activity" evidence="16">
    <location>
        <position position="388"/>
    </location>
</feature>
<keyword evidence="13" id="KW-0456">Lyase</keyword>
<dbReference type="PANTHER" id="PTHR11276:SF28">
    <property type="entry name" value="DNA POLYMERASE LAMBDA"/>
    <property type="match status" value="1"/>
</dbReference>
<dbReference type="Gene3D" id="3.30.210.10">
    <property type="entry name" value="DNA polymerase, thumb domain"/>
    <property type="match status" value="1"/>
</dbReference>
<keyword evidence="9 17" id="KW-0227">DNA damage</keyword>
<keyword evidence="10 17" id="KW-0239">DNA-directed DNA polymerase</keyword>
<evidence type="ECO:0000256" key="16">
    <source>
        <dbReference type="PIRSR" id="PIRSR622312-50"/>
    </source>
</evidence>
<comment type="cofactor">
    <cofactor evidence="1">
        <name>Mn(2+)</name>
        <dbReference type="ChEBI" id="CHEBI:29035"/>
    </cofactor>
</comment>
<dbReference type="GO" id="GO:0046872">
    <property type="term" value="F:metal ion binding"/>
    <property type="evidence" value="ECO:0007669"/>
    <property type="project" value="UniProtKB-UniRule"/>
</dbReference>
<keyword evidence="11" id="KW-0238">DNA-binding</keyword>
<dbReference type="GO" id="GO:0003677">
    <property type="term" value="F:DNA binding"/>
    <property type="evidence" value="ECO:0007669"/>
    <property type="project" value="UniProtKB-UniRule"/>
</dbReference>
<comment type="function">
    <text evidence="17">DNA polymerase that functions in several pathways of DNA repair. Involved in base excision repair (BER) responsible for repair of lesions that give rise to abasic (AP) sites in DNA. Also contributes to DNA double-strand break repair by non-homologous end joining and homologous recombination. Has both template-dependent and template-independent (terminal transferase) DNA polymerase activities. Has also a 5'-deoxyribose-5-phosphate lyase (dRP lyase) activity.</text>
</comment>
<dbReference type="GO" id="GO:0006303">
    <property type="term" value="P:double-strand break repair via nonhomologous end joining"/>
    <property type="evidence" value="ECO:0007669"/>
    <property type="project" value="TreeGrafter"/>
</dbReference>
<evidence type="ECO:0000256" key="3">
    <source>
        <dbReference type="ARBA" id="ARBA00008323"/>
    </source>
</evidence>
<gene>
    <name evidence="20" type="ORF">BJ875DRAFT_367184</name>
</gene>
<dbReference type="InterPro" id="IPR018944">
    <property type="entry name" value="DNA_pol_lambd_fingers_domain"/>
</dbReference>
<dbReference type="PRINTS" id="PR00870">
    <property type="entry name" value="DNAPOLXBETA"/>
</dbReference>
<evidence type="ECO:0000256" key="1">
    <source>
        <dbReference type="ARBA" id="ARBA00001936"/>
    </source>
</evidence>
<evidence type="ECO:0000259" key="19">
    <source>
        <dbReference type="PROSITE" id="PS50172"/>
    </source>
</evidence>
<dbReference type="InterPro" id="IPR029398">
    <property type="entry name" value="PolB_thumb"/>
</dbReference>
<feature type="compositionally biased region" description="Polar residues" evidence="18">
    <location>
        <begin position="269"/>
        <end position="278"/>
    </location>
</feature>
<evidence type="ECO:0000256" key="14">
    <source>
        <dbReference type="ARBA" id="ARBA00023242"/>
    </source>
</evidence>
<evidence type="ECO:0000256" key="4">
    <source>
        <dbReference type="ARBA" id="ARBA00022634"/>
    </source>
</evidence>
<dbReference type="OrthoDB" id="205514at2759"/>
<evidence type="ECO:0000313" key="20">
    <source>
        <dbReference type="EMBL" id="KAG9238702.1"/>
    </source>
</evidence>
<proteinExistence type="inferred from homology"/>
<dbReference type="CDD" id="cd00141">
    <property type="entry name" value="NT_POLXc"/>
    <property type="match status" value="1"/>
</dbReference>
<dbReference type="InterPro" id="IPR019843">
    <property type="entry name" value="DNA_pol-X_BS"/>
</dbReference>
<evidence type="ECO:0000256" key="13">
    <source>
        <dbReference type="ARBA" id="ARBA00023239"/>
    </source>
</evidence>
<dbReference type="SMART" id="SM00483">
    <property type="entry name" value="POLXc"/>
    <property type="match status" value="1"/>
</dbReference>
<dbReference type="Gene3D" id="1.10.150.20">
    <property type="entry name" value="5' to 3' exonuclease, C-terminal subdomain"/>
    <property type="match status" value="1"/>
</dbReference>
<organism evidence="20 21">
    <name type="scientific">Amylocarpus encephaloides</name>
    <dbReference type="NCBI Taxonomy" id="45428"/>
    <lineage>
        <taxon>Eukaryota</taxon>
        <taxon>Fungi</taxon>
        <taxon>Dikarya</taxon>
        <taxon>Ascomycota</taxon>
        <taxon>Pezizomycotina</taxon>
        <taxon>Leotiomycetes</taxon>
        <taxon>Helotiales</taxon>
        <taxon>Helotiales incertae sedis</taxon>
        <taxon>Amylocarpus</taxon>
    </lineage>
</organism>
<evidence type="ECO:0000256" key="9">
    <source>
        <dbReference type="ARBA" id="ARBA00022763"/>
    </source>
</evidence>
<dbReference type="InterPro" id="IPR036420">
    <property type="entry name" value="BRCT_dom_sf"/>
</dbReference>
<keyword evidence="7" id="KW-0235">DNA replication</keyword>
<dbReference type="InterPro" id="IPR028207">
    <property type="entry name" value="DNA_pol_B_palm_palm"/>
</dbReference>
<dbReference type="InterPro" id="IPR001357">
    <property type="entry name" value="BRCT_dom"/>
</dbReference>
<feature type="domain" description="BRCT" evidence="19">
    <location>
        <begin position="61"/>
        <end position="161"/>
    </location>
</feature>
<feature type="compositionally biased region" description="Basic and acidic residues" evidence="18">
    <location>
        <begin position="215"/>
        <end position="238"/>
    </location>
</feature>
<evidence type="ECO:0000256" key="10">
    <source>
        <dbReference type="ARBA" id="ARBA00022932"/>
    </source>
</evidence>
<dbReference type="InterPro" id="IPR002054">
    <property type="entry name" value="DNA-dir_DNA_pol_X"/>
</dbReference>
<name>A0A9P7YS35_9HELO</name>
<dbReference type="Pfam" id="PF14791">
    <property type="entry name" value="DNA_pol_B_thumb"/>
    <property type="match status" value="1"/>
</dbReference>
<dbReference type="GO" id="GO:0006260">
    <property type="term" value="P:DNA replication"/>
    <property type="evidence" value="ECO:0007669"/>
    <property type="project" value="UniProtKB-KW"/>
</dbReference>
<dbReference type="GO" id="GO:0003887">
    <property type="term" value="F:DNA-directed DNA polymerase activity"/>
    <property type="evidence" value="ECO:0007669"/>
    <property type="project" value="UniProtKB-UniRule"/>
</dbReference>
<dbReference type="FunFam" id="1.10.150.110:FF:000005">
    <property type="entry name" value="DNA polymerase POL4"/>
    <property type="match status" value="1"/>
</dbReference>
<dbReference type="Gene3D" id="3.30.460.10">
    <property type="entry name" value="Beta Polymerase, domain 2"/>
    <property type="match status" value="1"/>
</dbReference>
<keyword evidence="6 17" id="KW-0548">Nucleotidyltransferase</keyword>
<keyword evidence="21" id="KW-1185">Reference proteome</keyword>
<dbReference type="InterPro" id="IPR002008">
    <property type="entry name" value="DNA_pol_X_beta-like"/>
</dbReference>
<evidence type="ECO:0000256" key="5">
    <source>
        <dbReference type="ARBA" id="ARBA00022679"/>
    </source>
</evidence>
<feature type="compositionally biased region" description="Basic and acidic residues" evidence="18">
    <location>
        <begin position="188"/>
        <end position="208"/>
    </location>
</feature>
<keyword evidence="5 17" id="KW-0808">Transferase</keyword>
<evidence type="ECO:0000256" key="6">
    <source>
        <dbReference type="ARBA" id="ARBA00022695"/>
    </source>
</evidence>
<dbReference type="PROSITE" id="PS50172">
    <property type="entry name" value="BRCT"/>
    <property type="match status" value="1"/>
</dbReference>
<dbReference type="Pfam" id="PF14716">
    <property type="entry name" value="HHH_8"/>
    <property type="match status" value="1"/>
</dbReference>
<dbReference type="PANTHER" id="PTHR11276">
    <property type="entry name" value="DNA POLYMERASE TYPE-X FAMILY MEMBER"/>
    <property type="match status" value="1"/>
</dbReference>
<evidence type="ECO:0000256" key="2">
    <source>
        <dbReference type="ARBA" id="ARBA00004123"/>
    </source>
</evidence>